<comment type="caution">
    <text evidence="2">The sequence shown here is derived from an EMBL/GenBank/DDBJ whole genome shotgun (WGS) entry which is preliminary data.</text>
</comment>
<reference evidence="2" key="1">
    <citation type="submission" date="2023-10" db="EMBL/GenBank/DDBJ databases">
        <authorList>
            <person name="Chen Y."/>
            <person name="Shah S."/>
            <person name="Dougan E. K."/>
            <person name="Thang M."/>
            <person name="Chan C."/>
        </authorList>
    </citation>
    <scope>NUCLEOTIDE SEQUENCE [LARGE SCALE GENOMIC DNA]</scope>
</reference>
<evidence type="ECO:0008006" key="4">
    <source>
        <dbReference type="Google" id="ProtNLM"/>
    </source>
</evidence>
<dbReference type="Proteomes" id="UP001189429">
    <property type="component" value="Unassembled WGS sequence"/>
</dbReference>
<evidence type="ECO:0000256" key="1">
    <source>
        <dbReference type="SAM" id="SignalP"/>
    </source>
</evidence>
<sequence length="175" mass="19301">MTRLSLLVLSAWTSVMQCRAIKLAQLDQLEDHVSANMTRSSYTLVACYDSSYTQTRDTRPLSDAYWSCDISECMDWVAGYTYFGFGCPMNSCFECRRGNAINDNDAVLGCEECGGKAEVVQMCSGSPVLKYNGIDWLMGGRHRDPVYTAAKPGSQREFCPSVTATRPLSVTAAPQ</sequence>
<feature type="signal peptide" evidence="1">
    <location>
        <begin position="1"/>
        <end position="20"/>
    </location>
</feature>
<feature type="chain" id="PRO_5045312454" description="Cellulase" evidence="1">
    <location>
        <begin position="21"/>
        <end position="175"/>
    </location>
</feature>
<organism evidence="2 3">
    <name type="scientific">Prorocentrum cordatum</name>
    <dbReference type="NCBI Taxonomy" id="2364126"/>
    <lineage>
        <taxon>Eukaryota</taxon>
        <taxon>Sar</taxon>
        <taxon>Alveolata</taxon>
        <taxon>Dinophyceae</taxon>
        <taxon>Prorocentrales</taxon>
        <taxon>Prorocentraceae</taxon>
        <taxon>Prorocentrum</taxon>
    </lineage>
</organism>
<protein>
    <recommendedName>
        <fullName evidence="4">Cellulase</fullName>
    </recommendedName>
</protein>
<name>A0ABN9SKD4_9DINO</name>
<proteinExistence type="predicted"/>
<keyword evidence="3" id="KW-1185">Reference proteome</keyword>
<keyword evidence="1" id="KW-0732">Signal</keyword>
<evidence type="ECO:0000313" key="2">
    <source>
        <dbReference type="EMBL" id="CAK0832252.1"/>
    </source>
</evidence>
<gene>
    <name evidence="2" type="ORF">PCOR1329_LOCUS30316</name>
</gene>
<accession>A0ABN9SKD4</accession>
<dbReference type="EMBL" id="CAUYUJ010011614">
    <property type="protein sequence ID" value="CAK0832252.1"/>
    <property type="molecule type" value="Genomic_DNA"/>
</dbReference>
<evidence type="ECO:0000313" key="3">
    <source>
        <dbReference type="Proteomes" id="UP001189429"/>
    </source>
</evidence>